<sequence length="250" mass="28001">MHFPTDDAGHPLAERFRAFIRNPPFPCVGAKSALSRRRLTVMVARDIASDAEDGRIYAALLAVIYRYRSRPSLFQSFAVLFEGPARLSEAAFEDHLWTRAQSLSDRDSRLGQAYDSRVSPDPESPHFSLSFGGEAFFLLGLHPQASRPARRFEAPALVFNLHDQFERLRSEGRYEGLREAILERDIAWAGSANPMLARHGERSEACQYSGRIVQENWACPFSHRPAAGPRPDAQDRARISADMRGGAFAV</sequence>
<proteinExistence type="predicted"/>
<dbReference type="Pfam" id="PF08892">
    <property type="entry name" value="YqcI_YcgG"/>
    <property type="match status" value="1"/>
</dbReference>
<name>A0A6L3T1Q6_9HYPH</name>
<dbReference type="Proteomes" id="UP000474159">
    <property type="component" value="Unassembled WGS sequence"/>
</dbReference>
<dbReference type="NCBIfam" id="NF041366">
    <property type="entry name" value="GntA_guanitoxin"/>
    <property type="match status" value="1"/>
</dbReference>
<dbReference type="OrthoDB" id="283514at2"/>
<protein>
    <submittedName>
        <fullName evidence="1">YqcI/YcgG family protein</fullName>
    </submittedName>
</protein>
<keyword evidence="2" id="KW-1185">Reference proteome</keyword>
<comment type="caution">
    <text evidence="1">The sequence shown here is derived from an EMBL/GenBank/DDBJ whole genome shotgun (WGS) entry which is preliminary data.</text>
</comment>
<dbReference type="InterPro" id="IPR014988">
    <property type="entry name" value="Uncharacterised_YqcI/YcgG"/>
</dbReference>
<dbReference type="AlphaFoldDB" id="A0A6L3T1Q6"/>
<dbReference type="PANTHER" id="PTHR40045:SF1">
    <property type="entry name" value="YQCI_YCGG FAMILY PROTEIN"/>
    <property type="match status" value="1"/>
</dbReference>
<evidence type="ECO:0000313" key="1">
    <source>
        <dbReference type="EMBL" id="KAB1078762.1"/>
    </source>
</evidence>
<gene>
    <name evidence="1" type="ORF">F6X53_13850</name>
</gene>
<dbReference type="RefSeq" id="WP_151000695.1">
    <property type="nucleotide sequence ID" value="NZ_VZZK01000012.1"/>
</dbReference>
<evidence type="ECO:0000313" key="2">
    <source>
        <dbReference type="Proteomes" id="UP000474159"/>
    </source>
</evidence>
<reference evidence="1 2" key="1">
    <citation type="submission" date="2019-09" db="EMBL/GenBank/DDBJ databases">
        <title>YIM 48816 draft genome.</title>
        <authorList>
            <person name="Jiang L."/>
        </authorList>
    </citation>
    <scope>NUCLEOTIDE SEQUENCE [LARGE SCALE GENOMIC DNA]</scope>
    <source>
        <strain evidence="1 2">YIM 48816</strain>
    </source>
</reference>
<organism evidence="1 2">
    <name type="scientific">Methylobacterium soli</name>
    <dbReference type="NCBI Taxonomy" id="553447"/>
    <lineage>
        <taxon>Bacteria</taxon>
        <taxon>Pseudomonadati</taxon>
        <taxon>Pseudomonadota</taxon>
        <taxon>Alphaproteobacteria</taxon>
        <taxon>Hyphomicrobiales</taxon>
        <taxon>Methylobacteriaceae</taxon>
        <taxon>Methylobacterium</taxon>
    </lineage>
</organism>
<dbReference type="EMBL" id="VZZK01000012">
    <property type="protein sequence ID" value="KAB1078762.1"/>
    <property type="molecule type" value="Genomic_DNA"/>
</dbReference>
<dbReference type="PANTHER" id="PTHR40045">
    <property type="entry name" value="YCGG FAMILY PROTEIN"/>
    <property type="match status" value="1"/>
</dbReference>
<accession>A0A6L3T1Q6</accession>